<dbReference type="Gene3D" id="3.90.1150.10">
    <property type="entry name" value="Aspartate Aminotransferase, domain 1"/>
    <property type="match status" value="1"/>
</dbReference>
<accession>A0ABT7GR68</accession>
<dbReference type="Proteomes" id="UP001223390">
    <property type="component" value="Unassembled WGS sequence"/>
</dbReference>
<protein>
    <submittedName>
        <fullName evidence="5">GntG family PLP-dependent aldolase</fullName>
    </submittedName>
</protein>
<dbReference type="InterPro" id="IPR023603">
    <property type="entry name" value="Low_specificity_L-TA-like"/>
</dbReference>
<evidence type="ECO:0000256" key="1">
    <source>
        <dbReference type="ARBA" id="ARBA00001933"/>
    </source>
</evidence>
<dbReference type="PANTHER" id="PTHR48097">
    <property type="entry name" value="L-THREONINE ALDOLASE-RELATED"/>
    <property type="match status" value="1"/>
</dbReference>
<dbReference type="InterPro" id="IPR015424">
    <property type="entry name" value="PyrdxlP-dep_Trfase"/>
</dbReference>
<dbReference type="PANTHER" id="PTHR48097:SF9">
    <property type="entry name" value="L-THREONINE ALDOLASE"/>
    <property type="match status" value="1"/>
</dbReference>
<comment type="caution">
    <text evidence="5">The sequence shown here is derived from an EMBL/GenBank/DDBJ whole genome shotgun (WGS) entry which is preliminary data.</text>
</comment>
<dbReference type="InterPro" id="IPR015422">
    <property type="entry name" value="PyrdxlP-dep_Trfase_small"/>
</dbReference>
<dbReference type="InterPro" id="IPR015421">
    <property type="entry name" value="PyrdxlP-dep_Trfase_major"/>
</dbReference>
<dbReference type="Pfam" id="PF01212">
    <property type="entry name" value="Beta_elim_lyase"/>
    <property type="match status" value="1"/>
</dbReference>
<comment type="similarity">
    <text evidence="2">Belongs to the threonine aldolase family.</text>
</comment>
<evidence type="ECO:0000313" key="5">
    <source>
        <dbReference type="EMBL" id="MDK9496104.1"/>
    </source>
</evidence>
<evidence type="ECO:0000256" key="2">
    <source>
        <dbReference type="ARBA" id="ARBA00006966"/>
    </source>
</evidence>
<evidence type="ECO:0000259" key="4">
    <source>
        <dbReference type="Pfam" id="PF01212"/>
    </source>
</evidence>
<dbReference type="PIRSF" id="PIRSF017617">
    <property type="entry name" value="Thr_aldolase"/>
    <property type="match status" value="1"/>
</dbReference>
<dbReference type="Gene3D" id="3.40.640.10">
    <property type="entry name" value="Type I PLP-dependent aspartate aminotransferase-like (Major domain)"/>
    <property type="match status" value="1"/>
</dbReference>
<dbReference type="NCBIfam" id="NF041359">
    <property type="entry name" value="GntG_guanitoxin"/>
    <property type="match status" value="1"/>
</dbReference>
<keyword evidence="3" id="KW-0663">Pyridoxal phosphate</keyword>
<dbReference type="RefSeq" id="WP_285341638.1">
    <property type="nucleotide sequence ID" value="NZ_JASITI010000010.1"/>
</dbReference>
<sequence>MIELRSDTFTLPTPDMIKAMASAPLGDDVYGEDPTVRALEELAARTVGKEAACLTPSGTMANLAALMAHAPRGSKVLVGAESDIHLYEAGGASVCGGLVYEAVPNQSDGRMLLDDLAKGFPDDADDPQFARPALICVENTHNRCGGRVLPSSHLREVRDFADARGVAVHMDGARLFNAAVASATPPAEVARHADSVQFCLSKGLGAPIGSVVAGTAGFIDEVRRIRKMLGGGMRQAGVIAAAGIVALETHDRLADDHANAAHLAEGLAGLSGIEVDPAAVETNIVMFRVPEERLTRQAFIAAAAARGLALAELGHGRIRAVTHAGVGREDIDRALAVVRDVLTS</sequence>
<reference evidence="5 6" key="1">
    <citation type="submission" date="2023-05" db="EMBL/GenBank/DDBJ databases">
        <title>Sequencing and Assembly of Streptomyces sp. NP73.</title>
        <authorList>
            <person name="Konwar A.N."/>
            <person name="Saikia K."/>
            <person name="Thakur D."/>
        </authorList>
    </citation>
    <scope>NUCLEOTIDE SEQUENCE [LARGE SCALE GENOMIC DNA]</scope>
    <source>
        <strain evidence="5 6">NP73</strain>
    </source>
</reference>
<gene>
    <name evidence="5" type="ORF">QEZ40_000444</name>
</gene>
<keyword evidence="6" id="KW-1185">Reference proteome</keyword>
<proteinExistence type="inferred from homology"/>
<name>A0ABT7GR68_9ACTN</name>
<organism evidence="5 6">
    <name type="scientific">Streptomyces katrae</name>
    <dbReference type="NCBI Taxonomy" id="68223"/>
    <lineage>
        <taxon>Bacteria</taxon>
        <taxon>Bacillati</taxon>
        <taxon>Actinomycetota</taxon>
        <taxon>Actinomycetes</taxon>
        <taxon>Kitasatosporales</taxon>
        <taxon>Streptomycetaceae</taxon>
        <taxon>Streptomyces</taxon>
    </lineage>
</organism>
<dbReference type="EMBL" id="JASITI010000010">
    <property type="protein sequence ID" value="MDK9496104.1"/>
    <property type="molecule type" value="Genomic_DNA"/>
</dbReference>
<dbReference type="SUPFAM" id="SSF53383">
    <property type="entry name" value="PLP-dependent transferases"/>
    <property type="match status" value="1"/>
</dbReference>
<evidence type="ECO:0000313" key="6">
    <source>
        <dbReference type="Proteomes" id="UP001223390"/>
    </source>
</evidence>
<comment type="cofactor">
    <cofactor evidence="1">
        <name>pyridoxal 5'-phosphate</name>
        <dbReference type="ChEBI" id="CHEBI:597326"/>
    </cofactor>
</comment>
<feature type="domain" description="Aromatic amino acid beta-eliminating lyase/threonine aldolase" evidence="4">
    <location>
        <begin position="3"/>
        <end position="287"/>
    </location>
</feature>
<evidence type="ECO:0000256" key="3">
    <source>
        <dbReference type="ARBA" id="ARBA00022898"/>
    </source>
</evidence>
<dbReference type="InterPro" id="IPR001597">
    <property type="entry name" value="ArAA_b-elim_lyase/Thr_aldolase"/>
</dbReference>